<dbReference type="InterPro" id="IPR029069">
    <property type="entry name" value="HotDog_dom_sf"/>
</dbReference>
<comment type="catalytic activity">
    <reaction evidence="20">
        <text>hexadecanoyl-CoA + H2O = hexadecanoate + CoA + H(+)</text>
        <dbReference type="Rhea" id="RHEA:16645"/>
        <dbReference type="ChEBI" id="CHEBI:7896"/>
        <dbReference type="ChEBI" id="CHEBI:15377"/>
        <dbReference type="ChEBI" id="CHEBI:15378"/>
        <dbReference type="ChEBI" id="CHEBI:57287"/>
        <dbReference type="ChEBI" id="CHEBI:57379"/>
        <dbReference type="EC" id="3.1.2.2"/>
    </reaction>
    <physiologicalReaction direction="left-to-right" evidence="20">
        <dbReference type="Rhea" id="RHEA:16646"/>
    </physiologicalReaction>
</comment>
<evidence type="ECO:0000256" key="20">
    <source>
        <dbReference type="ARBA" id="ARBA00047734"/>
    </source>
</evidence>
<evidence type="ECO:0000256" key="12">
    <source>
        <dbReference type="ARBA" id="ARBA00023273"/>
    </source>
</evidence>
<evidence type="ECO:0000256" key="23">
    <source>
        <dbReference type="ARBA" id="ARBA00048180"/>
    </source>
</evidence>
<dbReference type="PANTHER" id="PTHR12418:SF19">
    <property type="entry name" value="ACYL-COENZYME A THIOESTERASE THEM4"/>
    <property type="match status" value="1"/>
</dbReference>
<dbReference type="GO" id="GO:0006631">
    <property type="term" value="P:fatty acid metabolic process"/>
    <property type="evidence" value="ECO:0007669"/>
    <property type="project" value="UniProtKB-KW"/>
</dbReference>
<dbReference type="RefSeq" id="WP_089207827.1">
    <property type="nucleotide sequence ID" value="NZ_FZOD01000012.1"/>
</dbReference>
<accession>A0A239FPU8</accession>
<dbReference type="Pfam" id="PF03061">
    <property type="entry name" value="4HBT"/>
    <property type="match status" value="1"/>
</dbReference>
<evidence type="ECO:0000256" key="17">
    <source>
        <dbReference type="ARBA" id="ARBA00040123"/>
    </source>
</evidence>
<evidence type="ECO:0000256" key="1">
    <source>
        <dbReference type="ARBA" id="ARBA00004170"/>
    </source>
</evidence>
<keyword evidence="10" id="KW-0443">Lipid metabolism</keyword>
<keyword evidence="27" id="KW-1185">Reference proteome</keyword>
<evidence type="ECO:0000256" key="6">
    <source>
        <dbReference type="ARBA" id="ARBA00022703"/>
    </source>
</evidence>
<dbReference type="EC" id="3.1.2.2" evidence="16"/>
<comment type="catalytic activity">
    <reaction evidence="14">
        <text>(9Z)-octadecenoyl-CoA + H2O = (9Z)-octadecenoate + CoA + H(+)</text>
        <dbReference type="Rhea" id="RHEA:40139"/>
        <dbReference type="ChEBI" id="CHEBI:15377"/>
        <dbReference type="ChEBI" id="CHEBI:15378"/>
        <dbReference type="ChEBI" id="CHEBI:30823"/>
        <dbReference type="ChEBI" id="CHEBI:57287"/>
        <dbReference type="ChEBI" id="CHEBI:57387"/>
    </reaction>
    <physiologicalReaction direction="left-to-right" evidence="14">
        <dbReference type="Rhea" id="RHEA:40140"/>
    </physiologicalReaction>
</comment>
<evidence type="ECO:0000256" key="14">
    <source>
        <dbReference type="ARBA" id="ARBA00037002"/>
    </source>
</evidence>
<evidence type="ECO:0000256" key="19">
    <source>
        <dbReference type="ARBA" id="ARBA00047588"/>
    </source>
</evidence>
<reference evidence="26 27" key="1">
    <citation type="submission" date="2017-06" db="EMBL/GenBank/DDBJ databases">
        <authorList>
            <person name="Kim H.J."/>
            <person name="Triplett B.A."/>
        </authorList>
    </citation>
    <scope>NUCLEOTIDE SEQUENCE [LARGE SCALE GENOMIC DNA]</scope>
    <source>
        <strain evidence="26 27">CGMCC 4.2132</strain>
    </source>
</reference>
<evidence type="ECO:0000256" key="16">
    <source>
        <dbReference type="ARBA" id="ARBA00038848"/>
    </source>
</evidence>
<keyword evidence="12" id="KW-0966">Cell projection</keyword>
<comment type="catalytic activity">
    <reaction evidence="22">
        <text>dodecanoyl-CoA + H2O = dodecanoate + CoA + H(+)</text>
        <dbReference type="Rhea" id="RHEA:30135"/>
        <dbReference type="ChEBI" id="CHEBI:15377"/>
        <dbReference type="ChEBI" id="CHEBI:15378"/>
        <dbReference type="ChEBI" id="CHEBI:18262"/>
        <dbReference type="ChEBI" id="CHEBI:57287"/>
        <dbReference type="ChEBI" id="CHEBI:57375"/>
    </reaction>
    <physiologicalReaction direction="left-to-right" evidence="22">
        <dbReference type="Rhea" id="RHEA:30136"/>
    </physiologicalReaction>
</comment>
<evidence type="ECO:0000256" key="2">
    <source>
        <dbReference type="ARBA" id="ARBA00004496"/>
    </source>
</evidence>
<dbReference type="PANTHER" id="PTHR12418">
    <property type="entry name" value="ACYL-COENZYME A THIOESTERASE THEM4"/>
    <property type="match status" value="1"/>
</dbReference>
<keyword evidence="5" id="KW-0963">Cytoplasm</keyword>
<evidence type="ECO:0000313" key="26">
    <source>
        <dbReference type="EMBL" id="SNS58941.1"/>
    </source>
</evidence>
<dbReference type="GO" id="GO:0016787">
    <property type="term" value="F:hydrolase activity"/>
    <property type="evidence" value="ECO:0007669"/>
    <property type="project" value="UniProtKB-KW"/>
</dbReference>
<evidence type="ECO:0000256" key="18">
    <source>
        <dbReference type="ARBA" id="ARBA00043210"/>
    </source>
</evidence>
<dbReference type="InterPro" id="IPR006683">
    <property type="entry name" value="Thioestr_dom"/>
</dbReference>
<dbReference type="InterPro" id="IPR052365">
    <property type="entry name" value="THEM4/THEM5_acyl-CoA_thioest"/>
</dbReference>
<feature type="compositionally biased region" description="Low complexity" evidence="24">
    <location>
        <begin position="15"/>
        <end position="28"/>
    </location>
</feature>
<comment type="similarity">
    <text evidence="15">Belongs to the THEM4/THEM5 thioesterase family.</text>
</comment>
<evidence type="ECO:0000256" key="5">
    <source>
        <dbReference type="ARBA" id="ARBA00022490"/>
    </source>
</evidence>
<evidence type="ECO:0000256" key="10">
    <source>
        <dbReference type="ARBA" id="ARBA00023098"/>
    </source>
</evidence>
<dbReference type="GO" id="GO:0005737">
    <property type="term" value="C:cytoplasm"/>
    <property type="evidence" value="ECO:0007669"/>
    <property type="project" value="UniProtKB-SubCell"/>
</dbReference>
<dbReference type="EMBL" id="FZOD01000012">
    <property type="protein sequence ID" value="SNS58941.1"/>
    <property type="molecule type" value="Genomic_DNA"/>
</dbReference>
<dbReference type="OrthoDB" id="5242242at2"/>
<evidence type="ECO:0000259" key="25">
    <source>
        <dbReference type="Pfam" id="PF03061"/>
    </source>
</evidence>
<protein>
    <recommendedName>
        <fullName evidence="17">Acyl-coenzyme A thioesterase THEM4</fullName>
        <ecNumber evidence="16">3.1.2.2</ecNumber>
    </recommendedName>
    <alternativeName>
        <fullName evidence="18">Thioesterase superfamily member 4</fullName>
    </alternativeName>
</protein>
<evidence type="ECO:0000256" key="8">
    <source>
        <dbReference type="ARBA" id="ARBA00022832"/>
    </source>
</evidence>
<keyword evidence="7" id="KW-0378">Hydrolase</keyword>
<dbReference type="AlphaFoldDB" id="A0A239FPU8"/>
<evidence type="ECO:0000256" key="13">
    <source>
        <dbReference type="ARBA" id="ARBA00035852"/>
    </source>
</evidence>
<organism evidence="26 27">
    <name type="scientific">Streptosporangium subroseum</name>
    <dbReference type="NCBI Taxonomy" id="106412"/>
    <lineage>
        <taxon>Bacteria</taxon>
        <taxon>Bacillati</taxon>
        <taxon>Actinomycetota</taxon>
        <taxon>Actinomycetes</taxon>
        <taxon>Streptosporangiales</taxon>
        <taxon>Streptosporangiaceae</taxon>
        <taxon>Streptosporangium</taxon>
    </lineage>
</organism>
<dbReference type="SUPFAM" id="SSF54637">
    <property type="entry name" value="Thioesterase/thiol ester dehydrase-isomerase"/>
    <property type="match status" value="1"/>
</dbReference>
<feature type="region of interest" description="Disordered" evidence="24">
    <location>
        <begin position="1"/>
        <end position="28"/>
    </location>
</feature>
<keyword evidence="9" id="KW-0809">Transit peptide</keyword>
<proteinExistence type="inferred from homology"/>
<keyword evidence="6" id="KW-0053">Apoptosis</keyword>
<comment type="catalytic activity">
    <reaction evidence="21">
        <text>decanoyl-CoA + H2O = decanoate + CoA + H(+)</text>
        <dbReference type="Rhea" id="RHEA:40059"/>
        <dbReference type="ChEBI" id="CHEBI:15377"/>
        <dbReference type="ChEBI" id="CHEBI:15378"/>
        <dbReference type="ChEBI" id="CHEBI:27689"/>
        <dbReference type="ChEBI" id="CHEBI:57287"/>
        <dbReference type="ChEBI" id="CHEBI:61430"/>
    </reaction>
    <physiologicalReaction direction="left-to-right" evidence="21">
        <dbReference type="Rhea" id="RHEA:40060"/>
    </physiologicalReaction>
</comment>
<keyword evidence="11" id="KW-0472">Membrane</keyword>
<sequence>MTIELASAENAENPGSTGSAEGTTGASAAGEGSAALDLLAQQVRDLVDAVVLTGAPQDEIVEITAELAVLTDRLRALRRTSRHPLAFDPEGVPRHAGNAVTGSANPYALPLVSQVTPDRTIRAELSFRQVHEGPPTSVHGGVSAMILDHVLGQAVAVAGGAGMTGTLTLRYVRRVPYGEPLVATAEYVRSEGRKSWAEGRIALPDGTPLVEATGLFITPRVWKEEMTGAQ</sequence>
<evidence type="ECO:0000256" key="9">
    <source>
        <dbReference type="ARBA" id="ARBA00022946"/>
    </source>
</evidence>
<keyword evidence="4" id="KW-1003">Cell membrane</keyword>
<evidence type="ECO:0000256" key="3">
    <source>
        <dbReference type="ARBA" id="ARBA00004632"/>
    </source>
</evidence>
<evidence type="ECO:0000256" key="24">
    <source>
        <dbReference type="SAM" id="MobiDB-lite"/>
    </source>
</evidence>
<comment type="catalytic activity">
    <reaction evidence="23">
        <text>tetradecanoyl-CoA + H2O = tetradecanoate + CoA + H(+)</text>
        <dbReference type="Rhea" id="RHEA:40119"/>
        <dbReference type="ChEBI" id="CHEBI:15377"/>
        <dbReference type="ChEBI" id="CHEBI:15378"/>
        <dbReference type="ChEBI" id="CHEBI:30807"/>
        <dbReference type="ChEBI" id="CHEBI:57287"/>
        <dbReference type="ChEBI" id="CHEBI:57385"/>
    </reaction>
    <physiologicalReaction direction="left-to-right" evidence="23">
        <dbReference type="Rhea" id="RHEA:40120"/>
    </physiologicalReaction>
</comment>
<evidence type="ECO:0000256" key="7">
    <source>
        <dbReference type="ARBA" id="ARBA00022801"/>
    </source>
</evidence>
<feature type="domain" description="Thioesterase" evidence="25">
    <location>
        <begin position="138"/>
        <end position="193"/>
    </location>
</feature>
<evidence type="ECO:0000256" key="22">
    <source>
        <dbReference type="ARBA" id="ARBA00048074"/>
    </source>
</evidence>
<comment type="catalytic activity">
    <reaction evidence="19">
        <text>octanoyl-CoA + H2O = octanoate + CoA + H(+)</text>
        <dbReference type="Rhea" id="RHEA:30143"/>
        <dbReference type="ChEBI" id="CHEBI:15377"/>
        <dbReference type="ChEBI" id="CHEBI:15378"/>
        <dbReference type="ChEBI" id="CHEBI:25646"/>
        <dbReference type="ChEBI" id="CHEBI:57287"/>
        <dbReference type="ChEBI" id="CHEBI:57386"/>
    </reaction>
    <physiologicalReaction direction="left-to-right" evidence="19">
        <dbReference type="Rhea" id="RHEA:30144"/>
    </physiologicalReaction>
</comment>
<dbReference type="CDD" id="cd03443">
    <property type="entry name" value="PaaI_thioesterase"/>
    <property type="match status" value="1"/>
</dbReference>
<name>A0A239FPU8_9ACTN</name>
<evidence type="ECO:0000313" key="27">
    <source>
        <dbReference type="Proteomes" id="UP000198282"/>
    </source>
</evidence>
<dbReference type="Proteomes" id="UP000198282">
    <property type="component" value="Unassembled WGS sequence"/>
</dbReference>
<dbReference type="GO" id="GO:0016020">
    <property type="term" value="C:membrane"/>
    <property type="evidence" value="ECO:0007669"/>
    <property type="project" value="UniProtKB-SubCell"/>
</dbReference>
<evidence type="ECO:0000256" key="21">
    <source>
        <dbReference type="ARBA" id="ARBA00047969"/>
    </source>
</evidence>
<dbReference type="Gene3D" id="3.10.129.10">
    <property type="entry name" value="Hotdog Thioesterase"/>
    <property type="match status" value="1"/>
</dbReference>
<evidence type="ECO:0000256" key="4">
    <source>
        <dbReference type="ARBA" id="ARBA00022475"/>
    </source>
</evidence>
<keyword evidence="8" id="KW-0276">Fatty acid metabolism</keyword>
<evidence type="ECO:0000256" key="11">
    <source>
        <dbReference type="ARBA" id="ARBA00023136"/>
    </source>
</evidence>
<gene>
    <name evidence="26" type="ORF">SAMN05216276_101237</name>
</gene>
<comment type="catalytic activity">
    <reaction evidence="13">
        <text>(5Z,8Z,11Z,14Z)-eicosatetraenoyl-CoA + H2O = (5Z,8Z,11Z,14Z)-eicosatetraenoate + CoA + H(+)</text>
        <dbReference type="Rhea" id="RHEA:40151"/>
        <dbReference type="ChEBI" id="CHEBI:15377"/>
        <dbReference type="ChEBI" id="CHEBI:15378"/>
        <dbReference type="ChEBI" id="CHEBI:32395"/>
        <dbReference type="ChEBI" id="CHEBI:57287"/>
        <dbReference type="ChEBI" id="CHEBI:57368"/>
    </reaction>
    <physiologicalReaction direction="left-to-right" evidence="13">
        <dbReference type="Rhea" id="RHEA:40152"/>
    </physiologicalReaction>
</comment>
<evidence type="ECO:0000256" key="15">
    <source>
        <dbReference type="ARBA" id="ARBA00038456"/>
    </source>
</evidence>
<comment type="subcellular location">
    <subcellularLocation>
        <location evidence="3">Cell projection</location>
        <location evidence="3">Ruffle membrane</location>
    </subcellularLocation>
    <subcellularLocation>
        <location evidence="2">Cytoplasm</location>
    </subcellularLocation>
    <subcellularLocation>
        <location evidence="1">Membrane</location>
        <topology evidence="1">Peripheral membrane protein</topology>
    </subcellularLocation>
</comment>